<dbReference type="EMBL" id="CM001403">
    <property type="protein sequence ID" value="EHQ30647.1"/>
    <property type="molecule type" value="Genomic_DNA"/>
</dbReference>
<dbReference type="OrthoDB" id="655802at2"/>
<protein>
    <recommendedName>
        <fullName evidence="3">FAS1 domain-containing protein</fullName>
    </recommendedName>
</protein>
<dbReference type="RefSeq" id="WP_008512540.1">
    <property type="nucleotide sequence ID" value="NZ_CM001403.1"/>
</dbReference>
<dbReference type="AlphaFoldDB" id="H1YCG9"/>
<dbReference type="STRING" id="714943.Mucpa_6596"/>
<keyword evidence="2" id="KW-1185">Reference proteome</keyword>
<reference evidence="1" key="1">
    <citation type="submission" date="2011-09" db="EMBL/GenBank/DDBJ databases">
        <title>The permanent draft genome of Mucilaginibacter paludis DSM 18603.</title>
        <authorList>
            <consortium name="US DOE Joint Genome Institute (JGI-PGF)"/>
            <person name="Lucas S."/>
            <person name="Han J."/>
            <person name="Lapidus A."/>
            <person name="Bruce D."/>
            <person name="Goodwin L."/>
            <person name="Pitluck S."/>
            <person name="Peters L."/>
            <person name="Kyrpides N."/>
            <person name="Mavromatis K."/>
            <person name="Ivanova N."/>
            <person name="Mikhailova N."/>
            <person name="Held B."/>
            <person name="Detter J.C."/>
            <person name="Tapia R."/>
            <person name="Han C."/>
            <person name="Land M."/>
            <person name="Hauser L."/>
            <person name="Markowitz V."/>
            <person name="Cheng J.-F."/>
            <person name="Hugenholtz P."/>
            <person name="Woyke T."/>
            <person name="Wu D."/>
            <person name="Tindall B."/>
            <person name="Brambilla E."/>
            <person name="Klenk H.-P."/>
            <person name="Eisen J.A."/>
        </authorList>
    </citation>
    <scope>NUCLEOTIDE SEQUENCE [LARGE SCALE GENOMIC DNA]</scope>
    <source>
        <strain evidence="1">DSM 18603</strain>
    </source>
</reference>
<organism evidence="1 2">
    <name type="scientific">Mucilaginibacter paludis DSM 18603</name>
    <dbReference type="NCBI Taxonomy" id="714943"/>
    <lineage>
        <taxon>Bacteria</taxon>
        <taxon>Pseudomonadati</taxon>
        <taxon>Bacteroidota</taxon>
        <taxon>Sphingobacteriia</taxon>
        <taxon>Sphingobacteriales</taxon>
        <taxon>Sphingobacteriaceae</taxon>
        <taxon>Mucilaginibacter</taxon>
    </lineage>
</organism>
<dbReference type="PROSITE" id="PS51257">
    <property type="entry name" value="PROKAR_LIPOPROTEIN"/>
    <property type="match status" value="1"/>
</dbReference>
<dbReference type="eggNOG" id="ENOG5032XDM">
    <property type="taxonomic scope" value="Bacteria"/>
</dbReference>
<proteinExistence type="predicted"/>
<accession>H1YCG9</accession>
<dbReference type="HOGENOM" id="CLU_1160150_0_0_10"/>
<evidence type="ECO:0008006" key="3">
    <source>
        <dbReference type="Google" id="ProtNLM"/>
    </source>
</evidence>
<gene>
    <name evidence="1" type="ORF">Mucpa_6596</name>
</gene>
<evidence type="ECO:0000313" key="1">
    <source>
        <dbReference type="EMBL" id="EHQ30647.1"/>
    </source>
</evidence>
<name>H1YCG9_9SPHI</name>
<evidence type="ECO:0000313" key="2">
    <source>
        <dbReference type="Proteomes" id="UP000002774"/>
    </source>
</evidence>
<sequence length="232" mass="25351">MKNIYQQIGTMMLAIVLVVSLYACKKDAYLTDGGLNKAATPFTTYDYLKNNQYHQFDTLITLIDHYKLKDSVNNSKTFFAFTDMALNSLMKSIIIKTTDKNGNLILTPVTTISQLTDSISSKLIKQYMFNQTITLDKATLAAVPYTNMAGTAAPCAIKKVAAANALNLAYTSLTLNYYILAYVKVNGVLDGSAGAPANDKPDAVYYCQTEGIQTSSGTTLHVLANNVSLYKL</sequence>
<dbReference type="Proteomes" id="UP000002774">
    <property type="component" value="Chromosome"/>
</dbReference>